<name>A0A0B7MWM6_9FUNG</name>
<comment type="similarity">
    <text evidence="1">Belongs to the short-chain dehydrogenases/reductases (SDR) family.</text>
</comment>
<protein>
    <submittedName>
        <fullName evidence="5">Uncharacterized protein</fullName>
    </submittedName>
</protein>
<keyword evidence="3" id="KW-0175">Coiled coil</keyword>
<feature type="coiled-coil region" evidence="3">
    <location>
        <begin position="166"/>
        <end position="364"/>
    </location>
</feature>
<dbReference type="InterPro" id="IPR036291">
    <property type="entry name" value="NAD(P)-bd_dom_sf"/>
</dbReference>
<keyword evidence="2" id="KW-0560">Oxidoreductase</keyword>
<feature type="coiled-coil region" evidence="3">
    <location>
        <begin position="632"/>
        <end position="677"/>
    </location>
</feature>
<evidence type="ECO:0000256" key="4">
    <source>
        <dbReference type="SAM" id="MobiDB-lite"/>
    </source>
</evidence>
<feature type="compositionally biased region" description="Polar residues" evidence="4">
    <location>
        <begin position="107"/>
        <end position="128"/>
    </location>
</feature>
<dbReference type="PRINTS" id="PR00080">
    <property type="entry name" value="SDRFAMILY"/>
</dbReference>
<dbReference type="AlphaFoldDB" id="A0A0B7MWM6"/>
<dbReference type="PANTHER" id="PTHR42901:SF1">
    <property type="entry name" value="ALCOHOL DEHYDROGENASE"/>
    <property type="match status" value="1"/>
</dbReference>
<feature type="compositionally biased region" description="Low complexity" evidence="4">
    <location>
        <begin position="52"/>
        <end position="76"/>
    </location>
</feature>
<reference evidence="5 6" key="1">
    <citation type="submission" date="2014-09" db="EMBL/GenBank/DDBJ databases">
        <authorList>
            <person name="Ellenberger Sabrina"/>
        </authorList>
    </citation>
    <scope>NUCLEOTIDE SEQUENCE [LARGE SCALE GENOMIC DNA]</scope>
    <source>
        <strain evidence="5 6">CBS 412.66</strain>
    </source>
</reference>
<dbReference type="Proteomes" id="UP000054107">
    <property type="component" value="Unassembled WGS sequence"/>
</dbReference>
<keyword evidence="6" id="KW-1185">Reference proteome</keyword>
<accession>A0A0B7MWM6</accession>
<feature type="compositionally biased region" description="Low complexity" evidence="4">
    <location>
        <begin position="137"/>
        <end position="151"/>
    </location>
</feature>
<feature type="coiled-coil region" evidence="3">
    <location>
        <begin position="391"/>
        <end position="475"/>
    </location>
</feature>
<feature type="region of interest" description="Disordered" evidence="4">
    <location>
        <begin position="477"/>
        <end position="502"/>
    </location>
</feature>
<dbReference type="PANTHER" id="PTHR42901">
    <property type="entry name" value="ALCOHOL DEHYDROGENASE"/>
    <property type="match status" value="1"/>
</dbReference>
<dbReference type="FunFam" id="3.40.50.720:FF:000047">
    <property type="entry name" value="NADP-dependent L-serine/L-allo-threonine dehydrogenase"/>
    <property type="match status" value="1"/>
</dbReference>
<dbReference type="InterPro" id="IPR002347">
    <property type="entry name" value="SDR_fam"/>
</dbReference>
<dbReference type="Pfam" id="PF00106">
    <property type="entry name" value="adh_short"/>
    <property type="match status" value="1"/>
</dbReference>
<evidence type="ECO:0000256" key="1">
    <source>
        <dbReference type="ARBA" id="ARBA00006484"/>
    </source>
</evidence>
<dbReference type="GO" id="GO:0016616">
    <property type="term" value="F:oxidoreductase activity, acting on the CH-OH group of donors, NAD or NADP as acceptor"/>
    <property type="evidence" value="ECO:0007669"/>
    <property type="project" value="UniProtKB-ARBA"/>
</dbReference>
<feature type="coiled-coil region" evidence="3">
    <location>
        <begin position="507"/>
        <end position="563"/>
    </location>
</feature>
<dbReference type="EMBL" id="LN724120">
    <property type="protein sequence ID" value="CEP10436.1"/>
    <property type="molecule type" value="Genomic_DNA"/>
</dbReference>
<proteinExistence type="inferred from homology"/>
<dbReference type="Gene3D" id="3.40.50.720">
    <property type="entry name" value="NAD(P)-binding Rossmann-like Domain"/>
    <property type="match status" value="1"/>
</dbReference>
<evidence type="ECO:0000313" key="6">
    <source>
        <dbReference type="Proteomes" id="UP000054107"/>
    </source>
</evidence>
<evidence type="ECO:0000256" key="2">
    <source>
        <dbReference type="ARBA" id="ARBA00023002"/>
    </source>
</evidence>
<dbReference type="PRINTS" id="PR00081">
    <property type="entry name" value="GDHRDH"/>
</dbReference>
<feature type="region of interest" description="Disordered" evidence="4">
    <location>
        <begin position="25"/>
        <end position="154"/>
    </location>
</feature>
<gene>
    <name evidence="5" type="primary">PARPA_04118.1 scaffold 11792</name>
</gene>
<feature type="compositionally biased region" description="Polar residues" evidence="4">
    <location>
        <begin position="31"/>
        <end position="44"/>
    </location>
</feature>
<dbReference type="SUPFAM" id="SSF51735">
    <property type="entry name" value="NAD(P)-binding Rossmann-fold domains"/>
    <property type="match status" value="1"/>
</dbReference>
<organism evidence="5 6">
    <name type="scientific">Parasitella parasitica</name>
    <dbReference type="NCBI Taxonomy" id="35722"/>
    <lineage>
        <taxon>Eukaryota</taxon>
        <taxon>Fungi</taxon>
        <taxon>Fungi incertae sedis</taxon>
        <taxon>Mucoromycota</taxon>
        <taxon>Mucoromycotina</taxon>
        <taxon>Mucoromycetes</taxon>
        <taxon>Mucorales</taxon>
        <taxon>Mucorineae</taxon>
        <taxon>Mucoraceae</taxon>
        <taxon>Parasitella</taxon>
    </lineage>
</organism>
<evidence type="ECO:0000313" key="5">
    <source>
        <dbReference type="EMBL" id="CEP10436.1"/>
    </source>
</evidence>
<dbReference type="OrthoDB" id="2289094at2759"/>
<dbReference type="STRING" id="35722.A0A0B7MWM6"/>
<sequence length="962" mass="107570">MSEKASAKRTSVNKRKSLLSELGINAGGAASGSTAIKTATSPPSTLGRKTTKPTSPSSSRTRALSSSPSPPTATRKGAPTPIKVDRTTVNGAANAPPSPNPKRRSSIVPTNSNTRASIVPTSSNTRASKTPLARRQSVNVSNSISGSSVGNKRLSTPVGIESLAEVQALKEKLIEKDKLILNLKENESKLKIQSQTDISELESKIQALENELKSRADKNSDDGDNQRIQKEIEEKLGKLHKAETDQLLQDHKEKLRSELADLKTSLHQENDRNIQRLEAEYSQKQEQLVKDHGLALSAQKEELTKELNNEKMLHETYIKEQESIITNLKQQIQEMEDTQSNSHLRKVQNELDSTATALKNLKRQSQHTTEALEKRYREEIRILQNGSDDTAQAWLEKTKSTQQQLDQLHDEIQRRDQAHAQVIDALKQTHAQEMDQLNEACENKETQIEEQSSQIESLLYQVEALQNSLEAATVRLEHTAKSSPTSSSNKDDINDSTTPHDPIKNIHQECLIRLDNKQKELEDLKLRMAEIKETHETQMNRMAHEKAKALQELRKKVSSLEQKLIAATPPSSPTRPNSGIVVGSGVLNEERLIRISEQHRKELRTMHEQYQFIVDTKNRELEDYAYRVKALVAAKQKDIERLQMENNKTIDKYRQYIEEYESRIGEYEQKSIKLQNKVTHWETISRNSNALLQDMKKGCAAHVDENAQLIRTGASAGIGEACAKEFAKQGSNLILAARRTERLEALKNEILQNHRDIKVDTMSLDVRQKKNIDTAISNLPQKNNIDILVNNAGLVIGLDHLVDVTEDAFDTMFETNVKGLVFLTQAILPGMKANNRGHIINIGSVAGKEAYPGGSIYCASKHAVDAITRSLIFELMDTPIRVSQICPGMVNTEFSTVRFDGDKEKADNVYKGVDPLIGQDIAELVTFTASRPPHVNICDMLVFPTAQAAATTVHRRTIDNKK</sequence>
<evidence type="ECO:0000256" key="3">
    <source>
        <dbReference type="SAM" id="Coils"/>
    </source>
</evidence>